<dbReference type="RefSeq" id="WP_151423994.1">
    <property type="nucleotide sequence ID" value="NZ_CANKVH010000016.1"/>
</dbReference>
<evidence type="ECO:0000313" key="3">
    <source>
        <dbReference type="Proteomes" id="UP000490386"/>
    </source>
</evidence>
<sequence>MSETDRTLIDTTRAHRERMLGALAHGPQATRRTVNTNVGRLLGSVILGAVICCACLGTSFVVNLLEDRKQQEAISAFQAAAAANPVQPGGTVVKDEATGFLLDQATGQYTDPRTGFVVDPATGYATDPAGKLIDTRIGWYIDPATGYYTNPTSGITVDPQTLTVVE</sequence>
<evidence type="ECO:0008006" key="4">
    <source>
        <dbReference type="Google" id="ProtNLM"/>
    </source>
</evidence>
<organism evidence="2 3">
    <name type="scientific">Pseudoclavibacter terrae</name>
    <dbReference type="NCBI Taxonomy" id="1530195"/>
    <lineage>
        <taxon>Bacteria</taxon>
        <taxon>Bacillati</taxon>
        <taxon>Actinomycetota</taxon>
        <taxon>Actinomycetes</taxon>
        <taxon>Micrococcales</taxon>
        <taxon>Microbacteriaceae</taxon>
        <taxon>Pseudoclavibacter</taxon>
    </lineage>
</organism>
<proteinExistence type="predicted"/>
<feature type="transmembrane region" description="Helical" evidence="1">
    <location>
        <begin position="41"/>
        <end position="65"/>
    </location>
</feature>
<evidence type="ECO:0000256" key="1">
    <source>
        <dbReference type="SAM" id="Phobius"/>
    </source>
</evidence>
<dbReference type="AlphaFoldDB" id="A0A7J5B1U6"/>
<dbReference type="OrthoDB" id="3723990at2"/>
<keyword evidence="1" id="KW-1133">Transmembrane helix</keyword>
<reference evidence="2 3" key="1">
    <citation type="submission" date="2019-09" db="EMBL/GenBank/DDBJ databases">
        <title>Phylogeny of genus Pseudoclavibacter and closely related genus.</title>
        <authorList>
            <person name="Li Y."/>
        </authorList>
    </citation>
    <scope>NUCLEOTIDE SEQUENCE [LARGE SCALE GENOMIC DNA]</scope>
    <source>
        <strain evidence="2 3">THG-MD12</strain>
    </source>
</reference>
<keyword evidence="1" id="KW-0472">Membrane</keyword>
<name>A0A7J5B1U6_9MICO</name>
<comment type="caution">
    <text evidence="2">The sequence shown here is derived from an EMBL/GenBank/DDBJ whole genome shotgun (WGS) entry which is preliminary data.</text>
</comment>
<accession>A0A7J5B1U6</accession>
<gene>
    <name evidence="2" type="ORF">F8O03_11735</name>
</gene>
<keyword evidence="1" id="KW-0812">Transmembrane</keyword>
<evidence type="ECO:0000313" key="2">
    <source>
        <dbReference type="EMBL" id="KAB1637850.1"/>
    </source>
</evidence>
<protein>
    <recommendedName>
        <fullName evidence="4">OCRE domain-containing protein</fullName>
    </recommendedName>
</protein>
<dbReference type="Proteomes" id="UP000490386">
    <property type="component" value="Unassembled WGS sequence"/>
</dbReference>
<dbReference type="EMBL" id="WBJX01000003">
    <property type="protein sequence ID" value="KAB1637850.1"/>
    <property type="molecule type" value="Genomic_DNA"/>
</dbReference>
<keyword evidence="3" id="KW-1185">Reference proteome</keyword>